<evidence type="ECO:0000256" key="12">
    <source>
        <dbReference type="ARBA" id="ARBA00023295"/>
    </source>
</evidence>
<evidence type="ECO:0000313" key="15">
    <source>
        <dbReference type="EMBL" id="KAF1990602.1"/>
    </source>
</evidence>
<dbReference type="AlphaFoldDB" id="A0A6G1HC30"/>
<dbReference type="SMART" id="SM00525">
    <property type="entry name" value="FES"/>
    <property type="match status" value="1"/>
</dbReference>
<dbReference type="InterPro" id="IPR011257">
    <property type="entry name" value="DNA_glycosylase"/>
</dbReference>
<organism evidence="15 16">
    <name type="scientific">Aulographum hederae CBS 113979</name>
    <dbReference type="NCBI Taxonomy" id="1176131"/>
    <lineage>
        <taxon>Eukaryota</taxon>
        <taxon>Fungi</taxon>
        <taxon>Dikarya</taxon>
        <taxon>Ascomycota</taxon>
        <taxon>Pezizomycotina</taxon>
        <taxon>Dothideomycetes</taxon>
        <taxon>Pleosporomycetidae</taxon>
        <taxon>Aulographales</taxon>
        <taxon>Aulographaceae</taxon>
    </lineage>
</organism>
<dbReference type="GO" id="GO:0000701">
    <property type="term" value="F:purine-specific mismatch base pair DNA N-glycosylase activity"/>
    <property type="evidence" value="ECO:0007669"/>
    <property type="project" value="UniProtKB-EC"/>
</dbReference>
<dbReference type="EMBL" id="ML977141">
    <property type="protein sequence ID" value="KAF1990602.1"/>
    <property type="molecule type" value="Genomic_DNA"/>
</dbReference>
<comment type="similarity">
    <text evidence="2 13">Belongs to the Nth/MutY family.</text>
</comment>
<dbReference type="Pfam" id="PF00730">
    <property type="entry name" value="HhH-GPD"/>
    <property type="match status" value="1"/>
</dbReference>
<evidence type="ECO:0000256" key="7">
    <source>
        <dbReference type="ARBA" id="ARBA00022763"/>
    </source>
</evidence>
<protein>
    <recommendedName>
        <fullName evidence="4 13">Adenine DNA glycosylase</fullName>
        <ecNumber evidence="3 13">3.2.2.31</ecNumber>
    </recommendedName>
</protein>
<evidence type="ECO:0000256" key="6">
    <source>
        <dbReference type="ARBA" id="ARBA00022723"/>
    </source>
</evidence>
<keyword evidence="7 13" id="KW-0227">DNA damage</keyword>
<dbReference type="GO" id="GO:0035485">
    <property type="term" value="F:adenine/guanine mispair binding"/>
    <property type="evidence" value="ECO:0007669"/>
    <property type="project" value="TreeGrafter"/>
</dbReference>
<keyword evidence="12 13" id="KW-0326">Glycosidase</keyword>
<dbReference type="InterPro" id="IPR003651">
    <property type="entry name" value="Endonuclease3_FeS-loop_motif"/>
</dbReference>
<evidence type="ECO:0000259" key="14">
    <source>
        <dbReference type="SMART" id="SM00478"/>
    </source>
</evidence>
<keyword evidence="16" id="KW-1185">Reference proteome</keyword>
<feature type="non-terminal residue" evidence="15">
    <location>
        <position position="494"/>
    </location>
</feature>
<evidence type="ECO:0000256" key="13">
    <source>
        <dbReference type="RuleBase" id="RU365096"/>
    </source>
</evidence>
<keyword evidence="11" id="KW-0234">DNA repair</keyword>
<evidence type="ECO:0000256" key="8">
    <source>
        <dbReference type="ARBA" id="ARBA00022801"/>
    </source>
</evidence>
<dbReference type="Gene3D" id="3.90.79.10">
    <property type="entry name" value="Nucleoside Triphosphate Pyrophosphohydrolase"/>
    <property type="match status" value="1"/>
</dbReference>
<dbReference type="PANTHER" id="PTHR42944:SF1">
    <property type="entry name" value="ADENINE DNA GLYCOSYLASE"/>
    <property type="match status" value="1"/>
</dbReference>
<comment type="catalytic activity">
    <reaction evidence="1 13">
        <text>Hydrolyzes free adenine bases from 7,8-dihydro-8-oxoguanine:adenine mismatched double-stranded DNA, leaving an apurinic site.</text>
        <dbReference type="EC" id="3.2.2.31"/>
    </reaction>
</comment>
<dbReference type="GO" id="GO:0005634">
    <property type="term" value="C:nucleus"/>
    <property type="evidence" value="ECO:0007669"/>
    <property type="project" value="TreeGrafter"/>
</dbReference>
<dbReference type="GO" id="GO:0032357">
    <property type="term" value="F:oxidized purine DNA binding"/>
    <property type="evidence" value="ECO:0007669"/>
    <property type="project" value="TreeGrafter"/>
</dbReference>
<dbReference type="Proteomes" id="UP000800041">
    <property type="component" value="Unassembled WGS sequence"/>
</dbReference>
<dbReference type="SUPFAM" id="SSF55811">
    <property type="entry name" value="Nudix"/>
    <property type="match status" value="1"/>
</dbReference>
<keyword evidence="6" id="KW-0479">Metal-binding</keyword>
<dbReference type="EC" id="3.2.2.31" evidence="3 13"/>
<reference evidence="15" key="1">
    <citation type="journal article" date="2020" name="Stud. Mycol.">
        <title>101 Dothideomycetes genomes: a test case for predicting lifestyles and emergence of pathogens.</title>
        <authorList>
            <person name="Haridas S."/>
            <person name="Albert R."/>
            <person name="Binder M."/>
            <person name="Bloem J."/>
            <person name="Labutti K."/>
            <person name="Salamov A."/>
            <person name="Andreopoulos B."/>
            <person name="Baker S."/>
            <person name="Barry K."/>
            <person name="Bills G."/>
            <person name="Bluhm B."/>
            <person name="Cannon C."/>
            <person name="Castanera R."/>
            <person name="Culley D."/>
            <person name="Daum C."/>
            <person name="Ezra D."/>
            <person name="Gonzalez J."/>
            <person name="Henrissat B."/>
            <person name="Kuo A."/>
            <person name="Liang C."/>
            <person name="Lipzen A."/>
            <person name="Lutzoni F."/>
            <person name="Magnuson J."/>
            <person name="Mondo S."/>
            <person name="Nolan M."/>
            <person name="Ohm R."/>
            <person name="Pangilinan J."/>
            <person name="Park H.-J."/>
            <person name="Ramirez L."/>
            <person name="Alfaro M."/>
            <person name="Sun H."/>
            <person name="Tritt A."/>
            <person name="Yoshinaga Y."/>
            <person name="Zwiers L.-H."/>
            <person name="Turgeon B."/>
            <person name="Goodwin S."/>
            <person name="Spatafora J."/>
            <person name="Crous P."/>
            <person name="Grigoriev I."/>
        </authorList>
    </citation>
    <scope>NUCLEOTIDE SEQUENCE</scope>
    <source>
        <strain evidence="15">CBS 113979</strain>
    </source>
</reference>
<dbReference type="CDD" id="cd00056">
    <property type="entry name" value="ENDO3c"/>
    <property type="match status" value="1"/>
</dbReference>
<keyword evidence="8" id="KW-0378">Hydrolase</keyword>
<dbReference type="SUPFAM" id="SSF48150">
    <property type="entry name" value="DNA-glycosylase"/>
    <property type="match status" value="1"/>
</dbReference>
<evidence type="ECO:0000256" key="2">
    <source>
        <dbReference type="ARBA" id="ARBA00008343"/>
    </source>
</evidence>
<evidence type="ECO:0000256" key="1">
    <source>
        <dbReference type="ARBA" id="ARBA00000843"/>
    </source>
</evidence>
<dbReference type="GO" id="GO:0006285">
    <property type="term" value="P:base-excision repair, AP site formation"/>
    <property type="evidence" value="ECO:0007669"/>
    <property type="project" value="UniProtKB-ARBA"/>
</dbReference>
<proteinExistence type="inferred from homology"/>
<dbReference type="GO" id="GO:0051539">
    <property type="term" value="F:4 iron, 4 sulfur cluster binding"/>
    <property type="evidence" value="ECO:0007669"/>
    <property type="project" value="UniProtKB-UniRule"/>
</dbReference>
<comment type="function">
    <text evidence="13">Adenine glycosylase active on G-A mispairs.</text>
</comment>
<dbReference type="GO" id="GO:0046872">
    <property type="term" value="F:metal ion binding"/>
    <property type="evidence" value="ECO:0007669"/>
    <property type="project" value="UniProtKB-UniRule"/>
</dbReference>
<accession>A0A6G1HC30</accession>
<dbReference type="CDD" id="cd03431">
    <property type="entry name" value="NUDIX_DNA_Glycosylase_C-MutY"/>
    <property type="match status" value="1"/>
</dbReference>
<feature type="domain" description="HhH-GPD" evidence="14">
    <location>
        <begin position="122"/>
        <end position="280"/>
    </location>
</feature>
<dbReference type="Pfam" id="PF14815">
    <property type="entry name" value="NUDIX_4"/>
    <property type="match status" value="1"/>
</dbReference>
<sequence>MIADAYLYRTICPTYTDSPSTHIIRRVFCLQVARTVPNAFQQRAMSTKSKSKLTSSPILSNHPSSLHALTPAKAALLRTHLTQWYLTSARPLPWRLPPIPYNSAPYPSYIHRMYCCLLSETMLQQTQVKTVLPYYKKWLQKFPTIQALAAANEEEVMAAWAGLGYYSRAKRLHQAAKHLLENFVEKEKEVPTSTEYWVKNVPGVGPYTAGAIVSIAFDVPAPLVDGNVQRVLSRLLAIHGDVSTPKSAGSTLVWETAGQLVAGEKHPGDLNQSLMELGATICTPVAPNCSKCPVRSECLAYGNLLRLKRKRKSVFGKVEICPGSIDVNQLPVEKPDLYIPSFYPFKPIKKAQREEIALVLVIVRGREENAVYLEKKAKGLLAGLYDFPTVLLDGSSGKADLETALNAHKETLNARTAGTTKHLFSHIRRTSHVLISDADDALDFIASLRKQNTSGKWVEKAHLEDVGVSELCLKNWRLAVGEEKESKTKPSKRK</sequence>
<evidence type="ECO:0000256" key="4">
    <source>
        <dbReference type="ARBA" id="ARBA00022023"/>
    </source>
</evidence>
<dbReference type="SMART" id="SM00478">
    <property type="entry name" value="ENDO3c"/>
    <property type="match status" value="1"/>
</dbReference>
<evidence type="ECO:0000256" key="11">
    <source>
        <dbReference type="ARBA" id="ARBA00023204"/>
    </source>
</evidence>
<dbReference type="Gene3D" id="1.10.340.30">
    <property type="entry name" value="Hypothetical protein, domain 2"/>
    <property type="match status" value="1"/>
</dbReference>
<keyword evidence="5" id="KW-0004">4Fe-4S</keyword>
<dbReference type="InterPro" id="IPR029119">
    <property type="entry name" value="MutY_C"/>
</dbReference>
<dbReference type="PANTHER" id="PTHR42944">
    <property type="entry name" value="ADENINE DNA GLYCOSYLASE"/>
    <property type="match status" value="1"/>
</dbReference>
<dbReference type="OrthoDB" id="10248838at2759"/>
<dbReference type="InterPro" id="IPR015797">
    <property type="entry name" value="NUDIX_hydrolase-like_dom_sf"/>
</dbReference>
<keyword evidence="10" id="KW-0411">Iron-sulfur</keyword>
<evidence type="ECO:0000256" key="10">
    <source>
        <dbReference type="ARBA" id="ARBA00023014"/>
    </source>
</evidence>
<evidence type="ECO:0000313" key="16">
    <source>
        <dbReference type="Proteomes" id="UP000800041"/>
    </source>
</evidence>
<gene>
    <name evidence="15" type="ORF">K402DRAFT_347484</name>
</gene>
<comment type="cofactor">
    <cofactor evidence="13">
        <name>[4Fe-4S] cluster</name>
        <dbReference type="ChEBI" id="CHEBI:49883"/>
    </cofactor>
    <text evidence="13">Binds 1 [4Fe-4S] cluster.</text>
</comment>
<evidence type="ECO:0000256" key="9">
    <source>
        <dbReference type="ARBA" id="ARBA00023004"/>
    </source>
</evidence>
<evidence type="ECO:0000256" key="3">
    <source>
        <dbReference type="ARBA" id="ARBA00012045"/>
    </source>
</evidence>
<dbReference type="GO" id="GO:0034039">
    <property type="term" value="F:8-oxo-7,8-dihydroguanine DNA N-glycosylase activity"/>
    <property type="evidence" value="ECO:0007669"/>
    <property type="project" value="TreeGrafter"/>
</dbReference>
<keyword evidence="9 13" id="KW-0408">Iron</keyword>
<name>A0A6G1HC30_9PEZI</name>
<evidence type="ECO:0000256" key="5">
    <source>
        <dbReference type="ARBA" id="ARBA00022485"/>
    </source>
</evidence>
<dbReference type="InterPro" id="IPR003265">
    <property type="entry name" value="HhH-GPD_domain"/>
</dbReference>
<dbReference type="InterPro" id="IPR044298">
    <property type="entry name" value="MIG/MutY"/>
</dbReference>
<dbReference type="GO" id="GO:0006298">
    <property type="term" value="P:mismatch repair"/>
    <property type="evidence" value="ECO:0007669"/>
    <property type="project" value="TreeGrafter"/>
</dbReference>
<dbReference type="Gene3D" id="1.10.1670.10">
    <property type="entry name" value="Helix-hairpin-Helix base-excision DNA repair enzymes (C-terminal)"/>
    <property type="match status" value="1"/>
</dbReference>
<dbReference type="InterPro" id="IPR023170">
    <property type="entry name" value="HhH_base_excis_C"/>
</dbReference>